<dbReference type="Gene3D" id="2.60.40.200">
    <property type="entry name" value="Superoxide dismutase, copper/zinc binding domain"/>
    <property type="match status" value="1"/>
</dbReference>
<comment type="cofactor">
    <cofactor evidence="3">
        <name>Cu cation</name>
        <dbReference type="ChEBI" id="CHEBI:23378"/>
    </cofactor>
    <text evidence="3">Binds 1 copper ion per subunit.</text>
</comment>
<dbReference type="GO" id="GO:0005507">
    <property type="term" value="F:copper ion binding"/>
    <property type="evidence" value="ECO:0007669"/>
    <property type="project" value="InterPro"/>
</dbReference>
<comment type="catalytic activity">
    <reaction evidence="3">
        <text>2 superoxide + 2 H(+) = H2O2 + O2</text>
        <dbReference type="Rhea" id="RHEA:20696"/>
        <dbReference type="ChEBI" id="CHEBI:15378"/>
        <dbReference type="ChEBI" id="CHEBI:15379"/>
        <dbReference type="ChEBI" id="CHEBI:16240"/>
        <dbReference type="ChEBI" id="CHEBI:18421"/>
        <dbReference type="EC" id="1.15.1.1"/>
    </reaction>
</comment>
<dbReference type="SUPFAM" id="SSF49329">
    <property type="entry name" value="Cu,Zn superoxide dismutase-like"/>
    <property type="match status" value="1"/>
</dbReference>
<reference evidence="5 6" key="1">
    <citation type="submission" date="2019-10" db="EMBL/GenBank/DDBJ databases">
        <title>Whole genome shotgun sequence of Acrocarpospora corrugata NBRC 13972.</title>
        <authorList>
            <person name="Ichikawa N."/>
            <person name="Kimura A."/>
            <person name="Kitahashi Y."/>
            <person name="Komaki H."/>
            <person name="Oguchi A."/>
        </authorList>
    </citation>
    <scope>NUCLEOTIDE SEQUENCE [LARGE SCALE GENOMIC DNA]</scope>
    <source>
        <strain evidence="5 6">NBRC 13972</strain>
    </source>
</reference>
<comment type="function">
    <text evidence="2">Destroys radicals which are normally produced within the cells and which are toxic to biological systems. May play a role in favoring mycobacterial survival in phagocytes.</text>
</comment>
<organism evidence="5 6">
    <name type="scientific">Acrocarpospora corrugata</name>
    <dbReference type="NCBI Taxonomy" id="35763"/>
    <lineage>
        <taxon>Bacteria</taxon>
        <taxon>Bacillati</taxon>
        <taxon>Actinomycetota</taxon>
        <taxon>Actinomycetes</taxon>
        <taxon>Streptosporangiales</taxon>
        <taxon>Streptosporangiaceae</taxon>
        <taxon>Acrocarpospora</taxon>
    </lineage>
</organism>
<comment type="cofactor">
    <cofactor evidence="3">
        <name>Zn(2+)</name>
        <dbReference type="ChEBI" id="CHEBI:29105"/>
    </cofactor>
    <text evidence="3">Binds 1 zinc ion per subunit.</text>
</comment>
<evidence type="ECO:0000256" key="2">
    <source>
        <dbReference type="ARBA" id="ARBA00024900"/>
    </source>
</evidence>
<evidence type="ECO:0000313" key="6">
    <source>
        <dbReference type="Proteomes" id="UP000334990"/>
    </source>
</evidence>
<dbReference type="Proteomes" id="UP000334990">
    <property type="component" value="Unassembled WGS sequence"/>
</dbReference>
<dbReference type="InterPro" id="IPR001424">
    <property type="entry name" value="SOD_Cu_Zn_dom"/>
</dbReference>
<keyword evidence="3" id="KW-0479">Metal-binding</keyword>
<accession>A0A5M3VVD3</accession>
<evidence type="ECO:0000256" key="3">
    <source>
        <dbReference type="RuleBase" id="RU000393"/>
    </source>
</evidence>
<evidence type="ECO:0000256" key="1">
    <source>
        <dbReference type="ARBA" id="ARBA00010457"/>
    </source>
</evidence>
<keyword evidence="3" id="KW-0862">Zinc</keyword>
<dbReference type="EMBL" id="BLAD01000042">
    <property type="protein sequence ID" value="GER99889.1"/>
    <property type="molecule type" value="Genomic_DNA"/>
</dbReference>
<dbReference type="Pfam" id="PF00080">
    <property type="entry name" value="Sod_Cu"/>
    <property type="match status" value="1"/>
</dbReference>
<proteinExistence type="inferred from homology"/>
<evidence type="ECO:0000259" key="4">
    <source>
        <dbReference type="Pfam" id="PF00080"/>
    </source>
</evidence>
<keyword evidence="6" id="KW-1185">Reference proteome</keyword>
<dbReference type="InterPro" id="IPR036423">
    <property type="entry name" value="SOD-like_Cu/Zn_dom_sf"/>
</dbReference>
<keyword evidence="3" id="KW-0186">Copper</keyword>
<feature type="domain" description="Superoxide dismutase copper/zinc binding" evidence="4">
    <location>
        <begin position="49"/>
        <end position="196"/>
    </location>
</feature>
<dbReference type="RefSeq" id="WP_170316863.1">
    <property type="nucleotide sequence ID" value="NZ_BAAABN010000043.1"/>
</dbReference>
<name>A0A5M3VVD3_9ACTN</name>
<comment type="caution">
    <text evidence="5">The sequence shown here is derived from an EMBL/GenBank/DDBJ whole genome shotgun (WGS) entry which is preliminary data.</text>
</comment>
<evidence type="ECO:0000313" key="5">
    <source>
        <dbReference type="EMBL" id="GER99889.1"/>
    </source>
</evidence>
<dbReference type="PROSITE" id="PS00332">
    <property type="entry name" value="SOD_CU_ZN_2"/>
    <property type="match status" value="1"/>
</dbReference>
<gene>
    <name evidence="5" type="ORF">Acor_19530</name>
</gene>
<dbReference type="PANTHER" id="PTHR10003">
    <property type="entry name" value="SUPEROXIDE DISMUTASE CU-ZN -RELATED"/>
    <property type="match status" value="1"/>
</dbReference>
<keyword evidence="3" id="KW-0560">Oxidoreductase</keyword>
<protein>
    <recommendedName>
        <fullName evidence="3">Superoxide dismutase [Cu-Zn]</fullName>
        <ecNumber evidence="3">1.15.1.1</ecNumber>
    </recommendedName>
</protein>
<dbReference type="InterPro" id="IPR024134">
    <property type="entry name" value="SOD_Cu/Zn_/chaperone"/>
</dbReference>
<dbReference type="AlphaFoldDB" id="A0A5M3VVD3"/>
<dbReference type="EC" id="1.15.1.1" evidence="3"/>
<sequence>MTQRVMNTALAATIGIGLAVAGVATIAEASQHDKPVRAAIRDAKGARLGTLTVKSRDHGRSLVTVHVRNLAPGYHGFHVHTVGKCEPKAIDPATKLASPFFTAGAHLDLAPGGHNHADHSGDLPPLLVGKDGKGTASFSTDRFRVAQLTDADGSAIIVHGLRDNLAYIPERYAPNGPDEVTLKTGDAGPRIGCGVIQKINAAKGAKGPK</sequence>
<dbReference type="GO" id="GO:0004784">
    <property type="term" value="F:superoxide dismutase activity"/>
    <property type="evidence" value="ECO:0007669"/>
    <property type="project" value="UniProtKB-EC"/>
</dbReference>
<comment type="similarity">
    <text evidence="1 3">Belongs to the Cu-Zn superoxide dismutase family.</text>
</comment>
<dbReference type="InterPro" id="IPR018152">
    <property type="entry name" value="SOD_Cu/Zn_BS"/>
</dbReference>